<dbReference type="RefSeq" id="WP_193109738.1">
    <property type="nucleotide sequence ID" value="NZ_CP041406.1"/>
</dbReference>
<dbReference type="Proteomes" id="UP000593580">
    <property type="component" value="Chromosome"/>
</dbReference>
<sequence length="121" mass="14303">MKKILLVTLFMVFNLFGQEPMLRETPFAEVLQQIGKHKRTFIEVGSDTCRSCQVMGRKLYVIKQKHPEYPIYFVNVHKEREAAYRLRVQMIPTQIVVDSQGNEIYRHVGILEAQEIKKFFN</sequence>
<dbReference type="Gene3D" id="3.40.30.10">
    <property type="entry name" value="Glutaredoxin"/>
    <property type="match status" value="1"/>
</dbReference>
<feature type="domain" description="Thioredoxin-like fold" evidence="1">
    <location>
        <begin position="35"/>
        <end position="119"/>
    </location>
</feature>
<dbReference type="AlphaFoldDB" id="A0A7M1B7X0"/>
<keyword evidence="3" id="KW-1185">Reference proteome</keyword>
<dbReference type="InterPro" id="IPR012336">
    <property type="entry name" value="Thioredoxin-like_fold"/>
</dbReference>
<reference evidence="2 3" key="1">
    <citation type="submission" date="2019-07" db="EMBL/GenBank/DDBJ databases">
        <title>Sulfurimonas paralvinellae sp. nov., a novel mesophilic, hydrogen- and sulfur-oxidizing chemolithoautotroph within the Epsilonproteo- bacteria isolated from a deep-sea hydrothermal vent polychaete nest, reclassification of Thiomicrospira denitrificans as Sulfurimonas denitrificans comb. nov. and emended description of the genus Sulfurimonas.</title>
        <authorList>
            <person name="Wang S."/>
            <person name="Jiang L."/>
            <person name="Shao Z."/>
        </authorList>
    </citation>
    <scope>NUCLEOTIDE SEQUENCE [LARGE SCALE GENOMIC DNA]</scope>
    <source>
        <strain evidence="2 3">GO25</strain>
    </source>
</reference>
<evidence type="ECO:0000259" key="1">
    <source>
        <dbReference type="Pfam" id="PF13098"/>
    </source>
</evidence>
<dbReference type="EMBL" id="CP041406">
    <property type="protein sequence ID" value="QOP45800.1"/>
    <property type="molecule type" value="Genomic_DNA"/>
</dbReference>
<name>A0A7M1B7X0_9BACT</name>
<protein>
    <submittedName>
        <fullName evidence="2">Thioredoxin family protein</fullName>
    </submittedName>
</protein>
<dbReference type="Pfam" id="PF13098">
    <property type="entry name" value="Thioredoxin_2"/>
    <property type="match status" value="1"/>
</dbReference>
<organism evidence="2 3">
    <name type="scientific">Sulfurimonas paralvinellae</name>
    <dbReference type="NCBI Taxonomy" id="317658"/>
    <lineage>
        <taxon>Bacteria</taxon>
        <taxon>Pseudomonadati</taxon>
        <taxon>Campylobacterota</taxon>
        <taxon>Epsilonproteobacteria</taxon>
        <taxon>Campylobacterales</taxon>
        <taxon>Sulfurimonadaceae</taxon>
        <taxon>Sulfurimonas</taxon>
    </lineage>
</organism>
<accession>A0A7M1B7X0</accession>
<proteinExistence type="predicted"/>
<gene>
    <name evidence="2" type="ORF">FM071_05660</name>
</gene>
<evidence type="ECO:0000313" key="2">
    <source>
        <dbReference type="EMBL" id="QOP45800.1"/>
    </source>
</evidence>
<dbReference type="InterPro" id="IPR036249">
    <property type="entry name" value="Thioredoxin-like_sf"/>
</dbReference>
<dbReference type="CDD" id="cd02947">
    <property type="entry name" value="TRX_family"/>
    <property type="match status" value="1"/>
</dbReference>
<dbReference type="KEGG" id="spal:FM071_05660"/>
<dbReference type="SUPFAM" id="SSF52833">
    <property type="entry name" value="Thioredoxin-like"/>
    <property type="match status" value="1"/>
</dbReference>
<evidence type="ECO:0000313" key="3">
    <source>
        <dbReference type="Proteomes" id="UP000593580"/>
    </source>
</evidence>